<dbReference type="GO" id="GO:0030864">
    <property type="term" value="C:cortical actin cytoskeleton"/>
    <property type="evidence" value="ECO:0007669"/>
    <property type="project" value="TreeGrafter"/>
</dbReference>
<feature type="compositionally biased region" description="Acidic residues" evidence="5">
    <location>
        <begin position="15"/>
        <end position="24"/>
    </location>
</feature>
<dbReference type="GeneID" id="8231467"/>
<keyword evidence="2" id="KW-0597">Phosphoprotein</keyword>
<dbReference type="FunFam" id="2.30.30.40:FF:000398">
    <property type="entry name" value="Hematopoietic cell-specific Lyn substrate 1"/>
    <property type="match status" value="1"/>
</dbReference>
<dbReference type="GO" id="GO:0016477">
    <property type="term" value="P:cell migration"/>
    <property type="evidence" value="ECO:0007669"/>
    <property type="project" value="TreeGrafter"/>
</dbReference>
<organism>
    <name type="scientific">Pediculus humanus subsp. corporis</name>
    <name type="common">Body louse</name>
    <dbReference type="NCBI Taxonomy" id="121224"/>
    <lineage>
        <taxon>Eukaryota</taxon>
        <taxon>Metazoa</taxon>
        <taxon>Ecdysozoa</taxon>
        <taxon>Arthropoda</taxon>
        <taxon>Hexapoda</taxon>
        <taxon>Insecta</taxon>
        <taxon>Pterygota</taxon>
        <taxon>Neoptera</taxon>
        <taxon>Paraneoptera</taxon>
        <taxon>Psocodea</taxon>
        <taxon>Troctomorpha</taxon>
        <taxon>Phthiraptera</taxon>
        <taxon>Anoplura</taxon>
        <taxon>Pediculidae</taxon>
        <taxon>Pediculus</taxon>
    </lineage>
</organism>
<sequence>MWKAAGEIKVNTPQNDDEDWETDPDFINNVTEQEQRWGSKTIVGSGRTVGAIDMNKLREETTKAYELQKLKQKENTPNGAYGYGGKFGIEKDRMDKSAVGHDYIAKIEKHMSQTDYSTGFGGKYGVQTDRVDKSALSWDHKENVEKHASQKDYSSGFGGKFGVEKDRQDKSAVGWDHLEKLHKHDSQTVGKINDVIVEQSQKPSQLKQKFENLARQNEVKTFEKKKNIPLQVVLPENHNNEQSYNNVKKTELQSPVKEEVQDVKEKIQSESEFLPNKSDEIKIENNLEKASDVLSTELDQMNINSDETEKTNGNKSTTELLDNGDFNNSENEMNVNNTFNDNLYESVEECYTAVALYDYQAAADDEISFDPDDIIINIEKIDEGWWRGTCHGQTGLFPANYVQLRE</sequence>
<dbReference type="InterPro" id="IPR003134">
    <property type="entry name" value="Hs1_Cortactin"/>
</dbReference>
<dbReference type="PRINTS" id="PR00499">
    <property type="entry name" value="P67PHOX"/>
</dbReference>
<dbReference type="EMBL" id="AAZO01005921">
    <property type="status" value="NOT_ANNOTATED_CDS"/>
    <property type="molecule type" value="Genomic_DNA"/>
</dbReference>
<evidence type="ECO:0000313" key="7">
    <source>
        <dbReference type="EMBL" id="EEB17776.1"/>
    </source>
</evidence>
<dbReference type="GO" id="GO:0005884">
    <property type="term" value="C:actin filament"/>
    <property type="evidence" value="ECO:0007669"/>
    <property type="project" value="TreeGrafter"/>
</dbReference>
<dbReference type="Pfam" id="PF14604">
    <property type="entry name" value="SH3_9"/>
    <property type="match status" value="1"/>
</dbReference>
<dbReference type="InParanoid" id="E0VWM0"/>
<dbReference type="Pfam" id="PF02218">
    <property type="entry name" value="HS1_rep"/>
    <property type="match status" value="3"/>
</dbReference>
<proteinExistence type="predicted"/>
<dbReference type="PRINTS" id="PR00452">
    <property type="entry name" value="SH3DOMAIN"/>
</dbReference>
<dbReference type="SUPFAM" id="SSF50044">
    <property type="entry name" value="SH3-domain"/>
    <property type="match status" value="1"/>
</dbReference>
<evidence type="ECO:0000256" key="4">
    <source>
        <dbReference type="PROSITE-ProRule" id="PRU00192"/>
    </source>
</evidence>
<dbReference type="SMART" id="SM00326">
    <property type="entry name" value="SH3"/>
    <property type="match status" value="1"/>
</dbReference>
<dbReference type="InterPro" id="IPR035716">
    <property type="entry name" value="Cortactin_SH3"/>
</dbReference>
<feature type="region of interest" description="Disordered" evidence="5">
    <location>
        <begin position="1"/>
        <end position="24"/>
    </location>
</feature>
<name>E0VWM0_PEDHC</name>
<dbReference type="KEGG" id="phu:Phum_PHUM488860"/>
<dbReference type="PANTHER" id="PTHR10829">
    <property type="entry name" value="CORTACTIN AND DREBRIN"/>
    <property type="match status" value="1"/>
</dbReference>
<dbReference type="VEuPathDB" id="VectorBase:PHUM488860"/>
<keyword evidence="3" id="KW-0677">Repeat</keyword>
<dbReference type="GO" id="GO:0051015">
    <property type="term" value="F:actin filament binding"/>
    <property type="evidence" value="ECO:0007669"/>
    <property type="project" value="TreeGrafter"/>
</dbReference>
<feature type="domain" description="SH3" evidence="6">
    <location>
        <begin position="348"/>
        <end position="406"/>
    </location>
</feature>
<evidence type="ECO:0000313" key="9">
    <source>
        <dbReference type="Proteomes" id="UP000009046"/>
    </source>
</evidence>
<evidence type="ECO:0000313" key="8">
    <source>
        <dbReference type="EnsemblMetazoa" id="PHUM488860-PA"/>
    </source>
</evidence>
<dbReference type="STRING" id="121224.E0VWM0"/>
<gene>
    <name evidence="8" type="primary">8231467</name>
    <name evidence="7" type="ORF">Phum_PHUM488860</name>
</gene>
<dbReference type="HOGENOM" id="CLU_019379_0_0_1"/>
<accession>E0VWM0</accession>
<dbReference type="EMBL" id="DS235822">
    <property type="protein sequence ID" value="EEB17776.1"/>
    <property type="molecule type" value="Genomic_DNA"/>
</dbReference>
<evidence type="ECO:0000259" key="6">
    <source>
        <dbReference type="PROSITE" id="PS50002"/>
    </source>
</evidence>
<dbReference type="GO" id="GO:0030427">
    <property type="term" value="C:site of polarized growth"/>
    <property type="evidence" value="ECO:0007669"/>
    <property type="project" value="TreeGrafter"/>
</dbReference>
<dbReference type="OrthoDB" id="5971719at2759"/>
<reference evidence="8" key="3">
    <citation type="submission" date="2021-02" db="UniProtKB">
        <authorList>
            <consortium name="EnsemblMetazoa"/>
        </authorList>
    </citation>
    <scope>IDENTIFICATION</scope>
    <source>
        <strain evidence="8">USDA</strain>
    </source>
</reference>
<reference evidence="7" key="2">
    <citation type="submission" date="2007-04" db="EMBL/GenBank/DDBJ databases">
        <title>The genome of the human body louse.</title>
        <authorList>
            <consortium name="The Human Body Louse Genome Consortium"/>
            <person name="Kirkness E."/>
            <person name="Walenz B."/>
            <person name="Hass B."/>
            <person name="Bruggner R."/>
            <person name="Strausberg R."/>
        </authorList>
    </citation>
    <scope>NUCLEOTIDE SEQUENCE</scope>
    <source>
        <strain evidence="7">USDA</strain>
    </source>
</reference>
<dbReference type="PROSITE" id="PS51090">
    <property type="entry name" value="CORTACTIN"/>
    <property type="match status" value="3"/>
</dbReference>
<evidence type="ECO:0000256" key="5">
    <source>
        <dbReference type="SAM" id="MobiDB-lite"/>
    </source>
</evidence>
<evidence type="ECO:0000256" key="3">
    <source>
        <dbReference type="ARBA" id="ARBA00022737"/>
    </source>
</evidence>
<dbReference type="Proteomes" id="UP000009046">
    <property type="component" value="Unassembled WGS sequence"/>
</dbReference>
<dbReference type="AlphaFoldDB" id="E0VWM0"/>
<dbReference type="CDD" id="cd11959">
    <property type="entry name" value="SH3_Cortactin"/>
    <property type="match status" value="1"/>
</dbReference>
<dbReference type="Gene3D" id="2.30.30.40">
    <property type="entry name" value="SH3 Domains"/>
    <property type="match status" value="1"/>
</dbReference>
<reference evidence="7" key="1">
    <citation type="submission" date="2007-04" db="EMBL/GenBank/DDBJ databases">
        <title>Annotation of Pediculus humanus corporis strain USDA.</title>
        <authorList>
            <person name="Kirkness E."/>
            <person name="Hannick L."/>
            <person name="Hass B."/>
            <person name="Bruggner R."/>
            <person name="Lawson D."/>
            <person name="Bidwell S."/>
            <person name="Joardar V."/>
            <person name="Caler E."/>
            <person name="Walenz B."/>
            <person name="Inman J."/>
            <person name="Schobel S."/>
            <person name="Galinsky K."/>
            <person name="Amedeo P."/>
            <person name="Strausberg R."/>
        </authorList>
    </citation>
    <scope>NUCLEOTIDE SEQUENCE</scope>
    <source>
        <strain evidence="7">USDA</strain>
    </source>
</reference>
<dbReference type="GO" id="GO:0005886">
    <property type="term" value="C:plasma membrane"/>
    <property type="evidence" value="ECO:0007669"/>
    <property type="project" value="TreeGrafter"/>
</dbReference>
<dbReference type="PROSITE" id="PS50002">
    <property type="entry name" value="SH3"/>
    <property type="match status" value="1"/>
</dbReference>
<dbReference type="FunCoup" id="E0VWM0">
    <property type="interactions" value="657"/>
</dbReference>
<dbReference type="InterPro" id="IPR001452">
    <property type="entry name" value="SH3_domain"/>
</dbReference>
<dbReference type="RefSeq" id="XP_002430514.1">
    <property type="nucleotide sequence ID" value="XM_002430469.1"/>
</dbReference>
<keyword evidence="9" id="KW-1185">Reference proteome</keyword>
<keyword evidence="1 4" id="KW-0728">SH3 domain</keyword>
<protein>
    <submittedName>
        <fullName evidence="7 8">Cortactin, putative</fullName>
    </submittedName>
</protein>
<dbReference type="eggNOG" id="ENOG502QS6C">
    <property type="taxonomic scope" value="Eukaryota"/>
</dbReference>
<dbReference type="CTD" id="8231467"/>
<dbReference type="PANTHER" id="PTHR10829:SF23">
    <property type="entry name" value="CORTACTIN, ISOFORM A"/>
    <property type="match status" value="1"/>
</dbReference>
<evidence type="ECO:0000256" key="1">
    <source>
        <dbReference type="ARBA" id="ARBA00022443"/>
    </source>
</evidence>
<dbReference type="InterPro" id="IPR036028">
    <property type="entry name" value="SH3-like_dom_sf"/>
</dbReference>
<evidence type="ECO:0000256" key="2">
    <source>
        <dbReference type="ARBA" id="ARBA00022553"/>
    </source>
</evidence>
<dbReference type="EnsemblMetazoa" id="PHUM488860-RA">
    <property type="protein sequence ID" value="PHUM488860-PA"/>
    <property type="gene ID" value="PHUM488860"/>
</dbReference>
<dbReference type="OMA" id="VGFQEQD"/>
<dbReference type="GO" id="GO:0030833">
    <property type="term" value="P:regulation of actin filament polymerization"/>
    <property type="evidence" value="ECO:0007669"/>
    <property type="project" value="TreeGrafter"/>
</dbReference>